<comment type="subunit">
    <text evidence="11">Heterotetramer that consists of two anti-parallel arranged heterodimers, each one formed by a 17 kDa (p17) and a 12 kDa (p12) subunit. Interacts with BIRC6/bruce.</text>
</comment>
<dbReference type="InterPro" id="IPR033139">
    <property type="entry name" value="Caspase_cys_AS"/>
</dbReference>
<evidence type="ECO:0000256" key="6">
    <source>
        <dbReference type="ARBA" id="ARBA00022799"/>
    </source>
</evidence>
<dbReference type="InterPro" id="IPR029030">
    <property type="entry name" value="Caspase-like_dom_sf"/>
</dbReference>
<sequence>MENSKISVDSKSIKNSETKILHGSKSMDSGISLDSSYKMDYPEMGLCIIINNKNFHKSTGMASRSGTDVDAANLRETFTNLKYEVRNKNDLTGEEIVALMRSVSKEDHSKRSSFICVLLSHGEEGIIFGTNGPIDLKKLTCFFKGDCCRSLAGKPKLFIIQACRGTELDSGIETDSGIEDDMACQKIPVEADFLYAYSTAPGYYSWRNSKDGSWFIQSLCAMLKLYAHKLELMHILTRVNRKVAMEFESYCLDPTFHGKKQIPCIVSMLTKELYFYH</sequence>
<keyword evidence="8" id="KW-0788">Thiol protease</keyword>
<evidence type="ECO:0000256" key="13">
    <source>
        <dbReference type="ARBA" id="ARBA00039708"/>
    </source>
</evidence>
<dbReference type="GeneID" id="103549132"/>
<evidence type="ECO:0000256" key="11">
    <source>
        <dbReference type="ARBA" id="ARBA00038525"/>
    </source>
</evidence>
<keyword evidence="17" id="KW-1185">Reference proteome</keyword>
<evidence type="ECO:0000313" key="17">
    <source>
        <dbReference type="Proteomes" id="UP001652662"/>
    </source>
</evidence>
<evidence type="ECO:0000256" key="3">
    <source>
        <dbReference type="ARBA" id="ARBA00022490"/>
    </source>
</evidence>
<dbReference type="Pfam" id="PF00656">
    <property type="entry name" value="Peptidase_C14"/>
    <property type="match status" value="1"/>
</dbReference>
<keyword evidence="6" id="KW-0702">S-nitrosylation</keyword>
<comment type="similarity">
    <text evidence="2 14">Belongs to the peptidase C14A family.</text>
</comment>
<dbReference type="PRINTS" id="PR00376">
    <property type="entry name" value="IL1BCENZYME"/>
</dbReference>
<evidence type="ECO:0000256" key="1">
    <source>
        <dbReference type="ARBA" id="ARBA00004496"/>
    </source>
</evidence>
<evidence type="ECO:0000256" key="12">
    <source>
        <dbReference type="ARBA" id="ARBA00038900"/>
    </source>
</evidence>
<dbReference type="SUPFAM" id="SSF52129">
    <property type="entry name" value="Caspase-like"/>
    <property type="match status" value="1"/>
</dbReference>
<dbReference type="PROSITE" id="PS50207">
    <property type="entry name" value="CASPASE_P10"/>
    <property type="match status" value="1"/>
</dbReference>
<evidence type="ECO:0000256" key="4">
    <source>
        <dbReference type="ARBA" id="ARBA00022670"/>
    </source>
</evidence>
<dbReference type="PROSITE" id="PS50208">
    <property type="entry name" value="CASPASE_P20"/>
    <property type="match status" value="1"/>
</dbReference>
<protein>
    <recommendedName>
        <fullName evidence="13">Caspase-3</fullName>
        <ecNumber evidence="12">3.4.22.56</ecNumber>
    </recommendedName>
</protein>
<comment type="subcellular location">
    <subcellularLocation>
        <location evidence="1">Cytoplasm</location>
    </subcellularLocation>
</comment>
<organism evidence="17 18">
    <name type="scientific">Equus przewalskii</name>
    <name type="common">Przewalski's horse</name>
    <name type="synonym">Equus caballus przewalskii</name>
    <dbReference type="NCBI Taxonomy" id="9798"/>
    <lineage>
        <taxon>Eukaryota</taxon>
        <taxon>Metazoa</taxon>
        <taxon>Chordata</taxon>
        <taxon>Craniata</taxon>
        <taxon>Vertebrata</taxon>
        <taxon>Euteleostomi</taxon>
        <taxon>Mammalia</taxon>
        <taxon>Eutheria</taxon>
        <taxon>Laurasiatheria</taxon>
        <taxon>Perissodactyla</taxon>
        <taxon>Equidae</taxon>
        <taxon>Equus</taxon>
    </lineage>
</organism>
<accession>A0ABM4MQU8</accession>
<dbReference type="Gene3D" id="3.40.50.1460">
    <property type="match status" value="1"/>
</dbReference>
<dbReference type="Proteomes" id="UP001652662">
    <property type="component" value="Chromosome 28"/>
</dbReference>
<dbReference type="PANTHER" id="PTHR10454:SF198">
    <property type="entry name" value="CASPASE-3"/>
    <property type="match status" value="1"/>
</dbReference>
<keyword evidence="3" id="KW-0963">Cytoplasm</keyword>
<dbReference type="InterPro" id="IPR002398">
    <property type="entry name" value="Pept_C14"/>
</dbReference>
<keyword evidence="7" id="KW-0378">Hydrolase</keyword>
<dbReference type="SMART" id="SM00115">
    <property type="entry name" value="CASc"/>
    <property type="match status" value="1"/>
</dbReference>
<keyword evidence="5" id="KW-0053">Apoptosis</keyword>
<dbReference type="CDD" id="cd00032">
    <property type="entry name" value="CASc"/>
    <property type="match status" value="1"/>
</dbReference>
<evidence type="ECO:0000259" key="15">
    <source>
        <dbReference type="PROSITE" id="PS50207"/>
    </source>
</evidence>
<evidence type="ECO:0000313" key="18">
    <source>
        <dbReference type="RefSeq" id="XP_070455067.1"/>
    </source>
</evidence>
<evidence type="ECO:0000259" key="16">
    <source>
        <dbReference type="PROSITE" id="PS50208"/>
    </source>
</evidence>
<dbReference type="InterPro" id="IPR016129">
    <property type="entry name" value="Caspase_his_AS"/>
</dbReference>
<evidence type="ECO:0000256" key="14">
    <source>
        <dbReference type="RuleBase" id="RU003971"/>
    </source>
</evidence>
<evidence type="ECO:0000256" key="2">
    <source>
        <dbReference type="ARBA" id="ARBA00010134"/>
    </source>
</evidence>
<evidence type="ECO:0000256" key="5">
    <source>
        <dbReference type="ARBA" id="ARBA00022703"/>
    </source>
</evidence>
<gene>
    <name evidence="18" type="primary">CASP3</name>
</gene>
<name>A0ABM4MQU8_EQUPR</name>
<evidence type="ECO:0000256" key="9">
    <source>
        <dbReference type="ARBA" id="ARBA00023145"/>
    </source>
</evidence>
<evidence type="ECO:0000256" key="10">
    <source>
        <dbReference type="ARBA" id="ARBA00036189"/>
    </source>
</evidence>
<dbReference type="RefSeq" id="XP_070455067.1">
    <property type="nucleotide sequence ID" value="XM_070598966.1"/>
</dbReference>
<keyword evidence="9" id="KW-0865">Zymogen</keyword>
<evidence type="ECO:0000256" key="7">
    <source>
        <dbReference type="ARBA" id="ARBA00022801"/>
    </source>
</evidence>
<dbReference type="InterPro" id="IPR001309">
    <property type="entry name" value="Pept_C14_p20"/>
</dbReference>
<dbReference type="InterPro" id="IPR015917">
    <property type="entry name" value="Pept_C14A"/>
</dbReference>
<dbReference type="InterPro" id="IPR002138">
    <property type="entry name" value="Pept_C14_p10"/>
</dbReference>
<comment type="catalytic activity">
    <reaction evidence="10">
        <text>Strict requirement for an Asp residue at positions P1 and P4. It has a preferred cleavage sequence of Asp-Xaa-Xaa-Asp-|- with a hydrophobic amino-acid residue at P2 and a hydrophilic amino-acid residue at P3, although Val or Ala are also accepted at this position.</text>
        <dbReference type="EC" id="3.4.22.56"/>
    </reaction>
</comment>
<dbReference type="PANTHER" id="PTHR10454">
    <property type="entry name" value="CASPASE"/>
    <property type="match status" value="1"/>
</dbReference>
<proteinExistence type="inferred from homology"/>
<dbReference type="InterPro" id="IPR011600">
    <property type="entry name" value="Pept_C14_caspase"/>
</dbReference>
<dbReference type="EC" id="3.4.22.56" evidence="12"/>
<reference evidence="18" key="1">
    <citation type="submission" date="2025-08" db="UniProtKB">
        <authorList>
            <consortium name="RefSeq"/>
        </authorList>
    </citation>
    <scope>IDENTIFICATION</scope>
    <source>
        <tissue evidence="18">Blood</tissue>
    </source>
</reference>
<keyword evidence="4" id="KW-0645">Protease</keyword>
<evidence type="ECO:0000256" key="8">
    <source>
        <dbReference type="ARBA" id="ARBA00022807"/>
    </source>
</evidence>
<feature type="domain" description="Caspase family p20" evidence="16">
    <location>
        <begin position="43"/>
        <end position="167"/>
    </location>
</feature>
<dbReference type="PROSITE" id="PS01121">
    <property type="entry name" value="CASPASE_HIS"/>
    <property type="match status" value="1"/>
</dbReference>
<feature type="domain" description="Caspase family p10" evidence="15">
    <location>
        <begin position="183"/>
        <end position="277"/>
    </location>
</feature>
<dbReference type="PROSITE" id="PS01122">
    <property type="entry name" value="CASPASE_CYS"/>
    <property type="match status" value="1"/>
</dbReference>
<dbReference type="Gene3D" id="3.30.70.1470">
    <property type="entry name" value="Caspase-like"/>
    <property type="match status" value="1"/>
</dbReference>